<dbReference type="EMBL" id="DRYQ01000120">
    <property type="protein sequence ID" value="HHQ51362.1"/>
    <property type="molecule type" value="Genomic_DNA"/>
</dbReference>
<proteinExistence type="predicted"/>
<feature type="transmembrane region" description="Helical" evidence="1">
    <location>
        <begin position="166"/>
        <end position="187"/>
    </location>
</feature>
<feature type="transmembrane region" description="Helical" evidence="1">
    <location>
        <begin position="207"/>
        <end position="233"/>
    </location>
</feature>
<organism evidence="2">
    <name type="scientific">Ignisphaera aggregans</name>
    <dbReference type="NCBI Taxonomy" id="334771"/>
    <lineage>
        <taxon>Archaea</taxon>
        <taxon>Thermoproteota</taxon>
        <taxon>Thermoprotei</taxon>
        <taxon>Desulfurococcales</taxon>
        <taxon>Desulfurococcaceae</taxon>
        <taxon>Ignisphaera</taxon>
    </lineage>
</organism>
<keyword evidence="1" id="KW-0472">Membrane</keyword>
<keyword evidence="1" id="KW-1133">Transmembrane helix</keyword>
<evidence type="ECO:0000256" key="1">
    <source>
        <dbReference type="SAM" id="Phobius"/>
    </source>
</evidence>
<feature type="transmembrane region" description="Helical" evidence="1">
    <location>
        <begin position="82"/>
        <end position="105"/>
    </location>
</feature>
<keyword evidence="1" id="KW-0812">Transmembrane</keyword>
<feature type="transmembrane region" description="Helical" evidence="1">
    <location>
        <begin position="12"/>
        <end position="34"/>
    </location>
</feature>
<protein>
    <recommendedName>
        <fullName evidence="3">DUF973 family protein</fullName>
    </recommendedName>
</protein>
<name>A0A7J3Z9P4_9CREN</name>
<comment type="caution">
    <text evidence="2">The sequence shown here is derived from an EMBL/GenBank/DDBJ whole genome shotgun (WGS) entry which is preliminary data.</text>
</comment>
<evidence type="ECO:0000313" key="2">
    <source>
        <dbReference type="EMBL" id="HHQ51362.1"/>
    </source>
</evidence>
<evidence type="ECO:0008006" key="3">
    <source>
        <dbReference type="Google" id="ProtNLM"/>
    </source>
</evidence>
<feature type="transmembrane region" description="Helical" evidence="1">
    <location>
        <begin position="125"/>
        <end position="145"/>
    </location>
</feature>
<accession>A0A7J3Z9P4</accession>
<reference evidence="2" key="1">
    <citation type="journal article" date="2020" name="mSystems">
        <title>Genome- and Community-Level Interaction Insights into Carbon Utilization and Element Cycling Functions of Hydrothermarchaeota in Hydrothermal Sediment.</title>
        <authorList>
            <person name="Zhou Z."/>
            <person name="Liu Y."/>
            <person name="Xu W."/>
            <person name="Pan J."/>
            <person name="Luo Z.H."/>
            <person name="Li M."/>
        </authorList>
    </citation>
    <scope>NUCLEOTIDE SEQUENCE [LARGE SCALE GENOMIC DNA]</scope>
    <source>
        <strain evidence="2">SpSt-1105</strain>
    </source>
</reference>
<sequence>MGKLKVAAALQVFIAMLIAISALLLLALLPFSTIRTSEAVAGLACFATTVVFTIVTAFAYLLPSAKRFAMWKPRDFLAPLILMRAGYTGGSLIMLVALLALIQLVRVSAPSRWAVAGVEIEFETILYAYLILLVVGGVLLFMGYTGSFIHLHKLSEAFNSPQLSKTGVFVAVFGVAFTLLSAALLIIDNGIRAAAANPYNYYHAIGVAANVATAPLIIAILTSILGIAVWMQVLSEVSSIEKRVEAGGIQA</sequence>
<dbReference type="AlphaFoldDB" id="A0A7J3Z9P4"/>
<feature type="transmembrane region" description="Helical" evidence="1">
    <location>
        <begin position="40"/>
        <end position="62"/>
    </location>
</feature>
<gene>
    <name evidence="2" type="ORF">ENM66_08460</name>
</gene>